<feature type="transmembrane region" description="Helical" evidence="6">
    <location>
        <begin position="220"/>
        <end position="240"/>
    </location>
</feature>
<feature type="transmembrane region" description="Helical" evidence="6">
    <location>
        <begin position="246"/>
        <end position="268"/>
    </location>
</feature>
<feature type="compositionally biased region" description="Pro residues" evidence="5">
    <location>
        <begin position="683"/>
        <end position="696"/>
    </location>
</feature>
<evidence type="ECO:0000256" key="6">
    <source>
        <dbReference type="SAM" id="Phobius"/>
    </source>
</evidence>
<evidence type="ECO:0000313" key="7">
    <source>
        <dbReference type="EMBL" id="KAL1515837.1"/>
    </source>
</evidence>
<proteinExistence type="predicted"/>
<feature type="transmembrane region" description="Helical" evidence="6">
    <location>
        <begin position="455"/>
        <end position="478"/>
    </location>
</feature>
<feature type="transmembrane region" description="Helical" evidence="6">
    <location>
        <begin position="151"/>
        <end position="171"/>
    </location>
</feature>
<keyword evidence="8" id="KW-1185">Reference proteome</keyword>
<feature type="transmembrane region" description="Helical" evidence="6">
    <location>
        <begin position="484"/>
        <end position="503"/>
    </location>
</feature>
<feature type="transmembrane region" description="Helical" evidence="6">
    <location>
        <begin position="277"/>
        <end position="294"/>
    </location>
</feature>
<evidence type="ECO:0000313" key="8">
    <source>
        <dbReference type="Proteomes" id="UP001515480"/>
    </source>
</evidence>
<evidence type="ECO:0000256" key="5">
    <source>
        <dbReference type="SAM" id="MobiDB-lite"/>
    </source>
</evidence>
<keyword evidence="4 6" id="KW-0472">Membrane</keyword>
<keyword evidence="2 6" id="KW-0812">Transmembrane</keyword>
<organism evidence="7 8">
    <name type="scientific">Prymnesium parvum</name>
    <name type="common">Toxic golden alga</name>
    <dbReference type="NCBI Taxonomy" id="97485"/>
    <lineage>
        <taxon>Eukaryota</taxon>
        <taxon>Haptista</taxon>
        <taxon>Haptophyta</taxon>
        <taxon>Prymnesiophyceae</taxon>
        <taxon>Prymnesiales</taxon>
        <taxon>Prymnesiaceae</taxon>
        <taxon>Prymnesium</taxon>
    </lineage>
</organism>
<keyword evidence="3 6" id="KW-1133">Transmembrane helix</keyword>
<feature type="compositionally biased region" description="Basic and acidic residues" evidence="5">
    <location>
        <begin position="757"/>
        <end position="776"/>
    </location>
</feature>
<dbReference type="InterPro" id="IPR037185">
    <property type="entry name" value="EmrE-like"/>
</dbReference>
<dbReference type="InterPro" id="IPR008521">
    <property type="entry name" value="Mg_trans_NIPA"/>
</dbReference>
<dbReference type="SUPFAM" id="SSF103481">
    <property type="entry name" value="Multidrug resistance efflux transporter EmrE"/>
    <property type="match status" value="1"/>
</dbReference>
<feature type="transmembrane region" description="Helical" evidence="6">
    <location>
        <begin position="345"/>
        <end position="374"/>
    </location>
</feature>
<dbReference type="AlphaFoldDB" id="A0AB34JBT0"/>
<feature type="transmembrane region" description="Helical" evidence="6">
    <location>
        <begin position="50"/>
        <end position="69"/>
    </location>
</feature>
<feature type="transmembrane region" description="Helical" evidence="6">
    <location>
        <begin position="424"/>
        <end position="443"/>
    </location>
</feature>
<dbReference type="GO" id="GO:0016020">
    <property type="term" value="C:membrane"/>
    <property type="evidence" value="ECO:0007669"/>
    <property type="project" value="UniProtKB-SubCell"/>
</dbReference>
<feature type="region of interest" description="Disordered" evidence="5">
    <location>
        <begin position="676"/>
        <end position="732"/>
    </location>
</feature>
<dbReference type="GO" id="GO:0015095">
    <property type="term" value="F:magnesium ion transmembrane transporter activity"/>
    <property type="evidence" value="ECO:0007669"/>
    <property type="project" value="InterPro"/>
</dbReference>
<accession>A0AB34JBT0</accession>
<dbReference type="Proteomes" id="UP001515480">
    <property type="component" value="Unassembled WGS sequence"/>
</dbReference>
<gene>
    <name evidence="7" type="ORF">AB1Y20_002453</name>
</gene>
<feature type="region of interest" description="Disordered" evidence="5">
    <location>
        <begin position="756"/>
        <end position="793"/>
    </location>
</feature>
<feature type="compositionally biased region" description="Polar residues" evidence="5">
    <location>
        <begin position="602"/>
        <end position="614"/>
    </location>
</feature>
<comment type="caution">
    <text evidence="7">The sequence shown here is derived from an EMBL/GenBank/DDBJ whole genome shotgun (WGS) entry which is preliminary data.</text>
</comment>
<feature type="transmembrane region" description="Helical" evidence="6">
    <location>
        <begin position="306"/>
        <end position="333"/>
    </location>
</feature>
<dbReference type="Pfam" id="PF05653">
    <property type="entry name" value="Mg_trans_NIPA"/>
    <property type="match status" value="2"/>
</dbReference>
<feature type="region of interest" description="Disordered" evidence="5">
    <location>
        <begin position="602"/>
        <end position="649"/>
    </location>
</feature>
<dbReference type="PANTHER" id="PTHR12570:SF65">
    <property type="entry name" value="MAGNESIUM TRANSPORTER NIPA9-RELATED"/>
    <property type="match status" value="1"/>
</dbReference>
<evidence type="ECO:0000256" key="1">
    <source>
        <dbReference type="ARBA" id="ARBA00004141"/>
    </source>
</evidence>
<evidence type="ECO:0000256" key="2">
    <source>
        <dbReference type="ARBA" id="ARBA00022692"/>
    </source>
</evidence>
<dbReference type="PANTHER" id="PTHR12570">
    <property type="match status" value="1"/>
</dbReference>
<feature type="transmembrane region" description="Helical" evidence="6">
    <location>
        <begin position="652"/>
        <end position="671"/>
    </location>
</feature>
<evidence type="ECO:0000256" key="3">
    <source>
        <dbReference type="ARBA" id="ARBA00022989"/>
    </source>
</evidence>
<sequence>MGFGCYGYATITRGLESPAEGGIRPRPSGRALARRCRAARHLTMRGRLRSCLIAALVPFASSTPLSFYFSTVAVAPAAPPPAFPPPLAPEEACHSLTSTHGSLTCVQVYVHSKVDVCTHQAAATCDRAAAQWAENTGDECVTVDAQGGGGFMWGMTLSIVCDIIISIGLAVQKVAHNRLASKKSGALAPDRPSNGSQRVVTPPCAVPPTAEKKTVYGTPVWWIGMLLTIGGEVGNFVAYGDVNTPASVVTAVGCVGVISNVVIATGFLGERFRWRDVYGAAMVVGGVLVLVAFAPQQSCTLTKDRFYWLIAQPAAISLFVVLALAIGALYFLCPKHGHTHVLWNLSMASLIGSVTVMASKAVSTFAALTLSAIVDETIPFSDRLYPSLTTEEDCLEEAGYSWRPVNDSASACFELGAQQLDNPALYLGIIVMAATGVAQVKYINRGMELFGNSEVIPCHYVTFTLFSILSTTIVYQEFTSDNPFYLHLFLDGCLLTFCGVRLITTGRCESSSGASHTNRTHPNPTAGAIEARECQVEMFADTSLEVDHVDFSTTLGEIPTSDGRPAIERSKSLDNLKSLEALSPAPSASGPRRLTTRTLSSFQSLRQRRLNSNPARLVPSESASPSRFSRREGDTLAFSEPQRRRRRRRRGFSSFLGMIGCASGVPATVFIPDPADGVEIDLPSPPPTVKPPPHPPRGWSRYLSPEPTTDQQRTPLSPQAGSSSVPPEAISDDVDVEAQTFVLEDAPEIHVSFMKRRSSEGRAVDQHESFQMRRNNEALTQQPSEGLDDSMHI</sequence>
<protein>
    <submittedName>
        <fullName evidence="7">Uncharacterized protein</fullName>
    </submittedName>
</protein>
<feature type="compositionally biased region" description="Polar residues" evidence="5">
    <location>
        <begin position="706"/>
        <end position="725"/>
    </location>
</feature>
<comment type="subcellular location">
    <subcellularLocation>
        <location evidence="1">Membrane</location>
        <topology evidence="1">Multi-pass membrane protein</topology>
    </subcellularLocation>
</comment>
<reference evidence="7 8" key="1">
    <citation type="journal article" date="2024" name="Science">
        <title>Giant polyketide synthase enzymes in the biosynthesis of giant marine polyether toxins.</title>
        <authorList>
            <person name="Fallon T.R."/>
            <person name="Shende V.V."/>
            <person name="Wierzbicki I.H."/>
            <person name="Pendleton A.L."/>
            <person name="Watervoot N.F."/>
            <person name="Auber R.P."/>
            <person name="Gonzalez D.J."/>
            <person name="Wisecaver J.H."/>
            <person name="Moore B.S."/>
        </authorList>
    </citation>
    <scope>NUCLEOTIDE SEQUENCE [LARGE SCALE GENOMIC DNA]</scope>
    <source>
        <strain evidence="7 8">12B1</strain>
    </source>
</reference>
<evidence type="ECO:0000256" key="4">
    <source>
        <dbReference type="ARBA" id="ARBA00023136"/>
    </source>
</evidence>
<name>A0AB34JBT0_PRYPA</name>
<dbReference type="EMBL" id="JBGBPQ010000011">
    <property type="protein sequence ID" value="KAL1515837.1"/>
    <property type="molecule type" value="Genomic_DNA"/>
</dbReference>